<protein>
    <submittedName>
        <fullName evidence="1">Uncharacterized protein</fullName>
    </submittedName>
</protein>
<name>A0A7W9B374_9SPHN</name>
<proteinExistence type="predicted"/>
<keyword evidence="2" id="KW-1185">Reference proteome</keyword>
<accession>A0A7W9B374</accession>
<organism evidence="1 2">
    <name type="scientific">Sphingopyxis panaciterrulae</name>
    <dbReference type="NCBI Taxonomy" id="462372"/>
    <lineage>
        <taxon>Bacteria</taxon>
        <taxon>Pseudomonadati</taxon>
        <taxon>Pseudomonadota</taxon>
        <taxon>Alphaproteobacteria</taxon>
        <taxon>Sphingomonadales</taxon>
        <taxon>Sphingomonadaceae</taxon>
        <taxon>Sphingopyxis</taxon>
    </lineage>
</organism>
<reference evidence="1 2" key="1">
    <citation type="submission" date="2020-08" db="EMBL/GenBank/DDBJ databases">
        <title>Genomic Encyclopedia of Type Strains, Phase IV (KMG-IV): sequencing the most valuable type-strain genomes for metagenomic binning, comparative biology and taxonomic classification.</title>
        <authorList>
            <person name="Goeker M."/>
        </authorList>
    </citation>
    <scope>NUCLEOTIDE SEQUENCE [LARGE SCALE GENOMIC DNA]</scope>
    <source>
        <strain evidence="1 2">DSM 27163</strain>
    </source>
</reference>
<dbReference type="EMBL" id="JACIJH010000001">
    <property type="protein sequence ID" value="MBB5705425.1"/>
    <property type="molecule type" value="Genomic_DNA"/>
</dbReference>
<evidence type="ECO:0000313" key="2">
    <source>
        <dbReference type="Proteomes" id="UP000537161"/>
    </source>
</evidence>
<gene>
    <name evidence="1" type="ORF">FHR21_000750</name>
</gene>
<evidence type="ECO:0000313" key="1">
    <source>
        <dbReference type="EMBL" id="MBB5705425.1"/>
    </source>
</evidence>
<dbReference type="RefSeq" id="WP_246427009.1">
    <property type="nucleotide sequence ID" value="NZ_JACIJH010000001.1"/>
</dbReference>
<dbReference type="AlphaFoldDB" id="A0A7W9B374"/>
<dbReference type="Proteomes" id="UP000537161">
    <property type="component" value="Unassembled WGS sequence"/>
</dbReference>
<sequence>MATAADTREAFAKCLRADLKKSLEAKKTAADYEAAIKTVCQAEREAFRKAVIVLDKSGGDSDADATEDADMQVEDYHANFIEKFVDYSESGTLPAE</sequence>
<comment type="caution">
    <text evidence="1">The sequence shown here is derived from an EMBL/GenBank/DDBJ whole genome shotgun (WGS) entry which is preliminary data.</text>
</comment>